<reference evidence="2" key="1">
    <citation type="submission" date="2007-12" db="EMBL/GenBank/DDBJ databases">
        <title>Annotation of Entamoeba dispar SAW760.</title>
        <authorList>
            <person name="Lorenzi H."/>
            <person name="Inman J."/>
            <person name="Schobel S."/>
            <person name="Amedeo P."/>
            <person name="Caler E."/>
        </authorList>
    </citation>
    <scope>NUCLEOTIDE SEQUENCE [LARGE SCALE GENOMIC DNA]</scope>
    <source>
        <strain evidence="2">ATCC PRA-260 / SAW760</strain>
    </source>
</reference>
<name>B0EDK0_ENTDS</name>
<evidence type="ECO:0000313" key="2">
    <source>
        <dbReference type="Proteomes" id="UP000008076"/>
    </source>
</evidence>
<keyword evidence="2" id="KW-1185">Reference proteome</keyword>
<dbReference type="EMBL" id="DS548805">
    <property type="protein sequence ID" value="EDR27398.1"/>
    <property type="molecule type" value="Genomic_DNA"/>
</dbReference>
<dbReference type="KEGG" id="edi:EDI_091000"/>
<dbReference type="VEuPathDB" id="AmoebaDB:EDI_091000"/>
<dbReference type="AlphaFoldDB" id="B0EDK0"/>
<dbReference type="RefSeq" id="XP_001736362.1">
    <property type="nucleotide sequence ID" value="XM_001736310.1"/>
</dbReference>
<sequence>MSTTQELKNAIERSKKIEIMREKKEYQSRKMDIEELDLDCYRTIYQLIGHIFNDKRDELMATKKKYEDLQNCYTQVTTKLNKTINIINANPNAYPVVKKNQHPDLAVEEYQQQIQKNFVKK</sequence>
<dbReference type="GeneID" id="5881354"/>
<protein>
    <submittedName>
        <fullName evidence="1">Uncharacterized protein</fullName>
    </submittedName>
</protein>
<accession>B0EDK0</accession>
<proteinExistence type="predicted"/>
<gene>
    <name evidence="1" type="ORF">EDI_091000</name>
</gene>
<organism evidence="2">
    <name type="scientific">Entamoeba dispar (strain ATCC PRA-260 / SAW760)</name>
    <dbReference type="NCBI Taxonomy" id="370354"/>
    <lineage>
        <taxon>Eukaryota</taxon>
        <taxon>Amoebozoa</taxon>
        <taxon>Evosea</taxon>
        <taxon>Archamoebae</taxon>
        <taxon>Mastigamoebida</taxon>
        <taxon>Entamoebidae</taxon>
        <taxon>Entamoeba</taxon>
    </lineage>
</organism>
<evidence type="ECO:0000313" key="1">
    <source>
        <dbReference type="EMBL" id="EDR27398.1"/>
    </source>
</evidence>
<dbReference type="Proteomes" id="UP000008076">
    <property type="component" value="Unassembled WGS sequence"/>
</dbReference>